<organism evidence="1 2">
    <name type="scientific">Niastella koreensis</name>
    <dbReference type="NCBI Taxonomy" id="354356"/>
    <lineage>
        <taxon>Bacteria</taxon>
        <taxon>Pseudomonadati</taxon>
        <taxon>Bacteroidota</taxon>
        <taxon>Chitinophagia</taxon>
        <taxon>Chitinophagales</taxon>
        <taxon>Chitinophagaceae</taxon>
        <taxon>Niastella</taxon>
    </lineage>
</organism>
<keyword evidence="2" id="KW-1185">Reference proteome</keyword>
<protein>
    <submittedName>
        <fullName evidence="1">Uncharacterized protein</fullName>
    </submittedName>
</protein>
<sequence length="68" mass="7658">MTDCVIIFILGYAFYLKGKGDGNFAEAITFQTGSNPWKSYDSWPPRQAKQKDLYSANAPSHIQLPVME</sequence>
<comment type="caution">
    <text evidence="1">The sequence shown here is derived from an EMBL/GenBank/DDBJ whole genome shotgun (WGS) entry which is preliminary data.</text>
</comment>
<accession>A0ABX3NQS8</accession>
<reference evidence="1 2" key="1">
    <citation type="submission" date="2016-04" db="EMBL/GenBank/DDBJ databases">
        <authorList>
            <person name="Chen L."/>
            <person name="Zhuang W."/>
            <person name="Wang G."/>
        </authorList>
    </citation>
    <scope>NUCLEOTIDE SEQUENCE [LARGE SCALE GENOMIC DNA]</scope>
    <source>
        <strain evidence="2">GR20</strain>
    </source>
</reference>
<evidence type="ECO:0000313" key="1">
    <source>
        <dbReference type="EMBL" id="OQP43778.1"/>
    </source>
</evidence>
<dbReference type="EMBL" id="LWBO01000034">
    <property type="protein sequence ID" value="OQP43778.1"/>
    <property type="molecule type" value="Genomic_DNA"/>
</dbReference>
<name>A0ABX3NQS8_9BACT</name>
<dbReference type="Proteomes" id="UP000192277">
    <property type="component" value="Unassembled WGS sequence"/>
</dbReference>
<gene>
    <name evidence="1" type="ORF">A4D02_09860</name>
</gene>
<proteinExistence type="predicted"/>
<evidence type="ECO:0000313" key="2">
    <source>
        <dbReference type="Proteomes" id="UP000192277"/>
    </source>
</evidence>
<dbReference type="RefSeq" id="WP_014218758.1">
    <property type="nucleotide sequence ID" value="NZ_LWBO01000034.1"/>
</dbReference>